<dbReference type="InterPro" id="IPR016685">
    <property type="entry name" value="Silence_cplx_Nase-comp_TudorSN"/>
</dbReference>
<dbReference type="GO" id="GO:0005829">
    <property type="term" value="C:cytosol"/>
    <property type="evidence" value="ECO:0007669"/>
    <property type="project" value="UniProtKB-UniRule"/>
</dbReference>
<dbReference type="GO" id="GO:0016787">
    <property type="term" value="F:hydrolase activity"/>
    <property type="evidence" value="ECO:0007669"/>
    <property type="project" value="UniProtKB-KW"/>
</dbReference>
<dbReference type="AlphaFoldDB" id="A0AAD3CES0"/>
<evidence type="ECO:0000256" key="4">
    <source>
        <dbReference type="PIRNR" id="PIRNR017179"/>
    </source>
</evidence>
<keyword evidence="3" id="KW-0677">Repeat</keyword>
<protein>
    <recommendedName>
        <fullName evidence="5">TNase-like domain-containing protein</fullName>
    </recommendedName>
</protein>
<dbReference type="Pfam" id="PF00567">
    <property type="entry name" value="TUDOR"/>
    <property type="match status" value="1"/>
</dbReference>
<dbReference type="Gene3D" id="2.30.30.140">
    <property type="match status" value="1"/>
</dbReference>
<dbReference type="EMBL" id="BLLK01000019">
    <property type="protein sequence ID" value="GFH44289.1"/>
    <property type="molecule type" value="Genomic_DNA"/>
</dbReference>
<dbReference type="GO" id="GO:0004519">
    <property type="term" value="F:endonuclease activity"/>
    <property type="evidence" value="ECO:0007669"/>
    <property type="project" value="UniProtKB-KW"/>
</dbReference>
<name>A0AAD3CES0_9STRA</name>
<comment type="caution">
    <text evidence="6">The sequence shown here is derived from an EMBL/GenBank/DDBJ whole genome shotgun (WGS) entry which is preliminary data.</text>
</comment>
<sequence>MSTAPTAVPKAAMRPVLPSRGLATVKSVLSGDTVVLTNGKQNVVIFTFERVTAPRMASKANGNMDDPGAFAAREWLRKKVVGKQVAFETRKQGATAGDRVYGLLFMQSPGSEDKINLAVEAVRNGHATPKVFGPTSEEEAPIDLEDPVAVYEQQLHQALQEATSSSVGIHSSDPGVRSIQNAGEEFSTKELLEAVKKYCDDGQVTCVIEYIFDGSRFRLHVTDDQLKKVNLQYANFTLILGGVASPRVGNPRASPPTVSEPFAEEAKQFVEARLLHRELKISLHGTDKSGICAVGTVHHPRGNIGIELLKQGLARVSDWSARMMNPLDVPAFRVAENNAKRTNTGVWHSYEAPVISGETEILGTVVEVLTGDTIAVLPTGEAYDSGSKLKKVSLASVRSPRVGNERLGKPDEPYALECKDRLRVLCTGKTVKITIHYERDIPMGDSTEKRQFGTIAVGKRPDIGEVLVSEGLAVTQHHRDDEEKSPRYDALVAAELSGKNAKKGVHSDKEYKPKTVNDLSDPRKAKAYSGSLMRAGKIKAIVEYVFNGSRFKLLVPSENCHIVFALENLKSPQPSAPASVVSRGQARPAEPYGDVSKRHARLNVLQRTVEIVCKGVTNGGVITGEMYIGGGAQKRDYSLEMVGAGLASVDQRKVDYGEASKTIVEAQTRAKANRVGIWSSYVEEAAPIARAVIKAKEETASIRLSEIRSGSHFFFHVVGDEAAKVVEESMRIFTAEHGTNGAPCDPKAGKVVAALFNDGTGKSWYRAKVLERKASQAKVLFLDHGNVANVQIATHLRPLEMTLGTDRIPAVAKEAILAGVKTRGLDDDDGIDAARLLQAAAWGRDVNSRIFCQNDGCFVVALYEPGNATSINEQMVSEGLARVSKPQEIEGLCAKMINSENLQALASDLQAAENYARKSHRGMWRYGDVGDEDEDEEY</sequence>
<feature type="domain" description="TNase-like" evidence="5">
    <location>
        <begin position="202"/>
        <end position="349"/>
    </location>
</feature>
<dbReference type="InterPro" id="IPR035437">
    <property type="entry name" value="SNase_OB-fold_sf"/>
</dbReference>
<gene>
    <name evidence="6" type="ORF">CTEN210_00763</name>
</gene>
<dbReference type="Proteomes" id="UP001054902">
    <property type="component" value="Unassembled WGS sequence"/>
</dbReference>
<evidence type="ECO:0000259" key="5">
    <source>
        <dbReference type="PROSITE" id="PS50830"/>
    </source>
</evidence>
<keyword evidence="7" id="KW-1185">Reference proteome</keyword>
<evidence type="ECO:0000313" key="7">
    <source>
        <dbReference type="Proteomes" id="UP001054902"/>
    </source>
</evidence>
<organism evidence="6 7">
    <name type="scientific">Chaetoceros tenuissimus</name>
    <dbReference type="NCBI Taxonomy" id="426638"/>
    <lineage>
        <taxon>Eukaryota</taxon>
        <taxon>Sar</taxon>
        <taxon>Stramenopiles</taxon>
        <taxon>Ochrophyta</taxon>
        <taxon>Bacillariophyta</taxon>
        <taxon>Coscinodiscophyceae</taxon>
        <taxon>Chaetocerotophycidae</taxon>
        <taxon>Chaetocerotales</taxon>
        <taxon>Chaetocerotaceae</taxon>
        <taxon>Chaetoceros</taxon>
    </lineage>
</organism>
<dbReference type="SMART" id="SM00318">
    <property type="entry name" value="SNc"/>
    <property type="match status" value="4"/>
</dbReference>
<evidence type="ECO:0000256" key="3">
    <source>
        <dbReference type="ARBA" id="ARBA00022737"/>
    </source>
</evidence>
<proteinExistence type="predicted"/>
<dbReference type="SUPFAM" id="SSF63748">
    <property type="entry name" value="Tudor/PWWP/MBT"/>
    <property type="match status" value="1"/>
</dbReference>
<accession>A0AAD3CES0</accession>
<dbReference type="Gene3D" id="2.40.50.90">
    <property type="match status" value="5"/>
</dbReference>
<dbReference type="GO" id="GO:0031332">
    <property type="term" value="C:RNAi effector complex"/>
    <property type="evidence" value="ECO:0007669"/>
    <property type="project" value="InterPro"/>
</dbReference>
<dbReference type="PANTHER" id="PTHR12302">
    <property type="entry name" value="EBNA2 BINDING PROTEIN P100"/>
    <property type="match status" value="1"/>
</dbReference>
<dbReference type="PIRSF" id="PIRSF017179">
    <property type="entry name" value="RISC-Tudor-SN"/>
    <property type="match status" value="1"/>
</dbReference>
<feature type="domain" description="TNase-like" evidence="5">
    <location>
        <begin position="19"/>
        <end position="172"/>
    </location>
</feature>
<keyword evidence="2 4" id="KW-0963">Cytoplasm</keyword>
<evidence type="ECO:0000256" key="2">
    <source>
        <dbReference type="ARBA" id="ARBA00022490"/>
    </source>
</evidence>
<dbReference type="InterPro" id="IPR002999">
    <property type="entry name" value="Tudor"/>
</dbReference>
<evidence type="ECO:0000256" key="1">
    <source>
        <dbReference type="ARBA" id="ARBA00004496"/>
    </source>
</evidence>
<dbReference type="GO" id="GO:0031047">
    <property type="term" value="P:regulatory ncRNA-mediated gene silencing"/>
    <property type="evidence" value="ECO:0007669"/>
    <property type="project" value="UniProtKB-UniRule"/>
</dbReference>
<comment type="subcellular location">
    <subcellularLocation>
        <location evidence="1 4">Cytoplasm</location>
    </subcellularLocation>
</comment>
<reference evidence="6 7" key="1">
    <citation type="journal article" date="2021" name="Sci. Rep.">
        <title>The genome of the diatom Chaetoceros tenuissimus carries an ancient integrated fragment of an extant virus.</title>
        <authorList>
            <person name="Hongo Y."/>
            <person name="Kimura K."/>
            <person name="Takaki Y."/>
            <person name="Yoshida Y."/>
            <person name="Baba S."/>
            <person name="Kobayashi G."/>
            <person name="Nagasaki K."/>
            <person name="Hano T."/>
            <person name="Tomaru Y."/>
        </authorList>
    </citation>
    <scope>NUCLEOTIDE SEQUENCE [LARGE SCALE GENOMIC DNA]</scope>
    <source>
        <strain evidence="6 7">NIES-3715</strain>
    </source>
</reference>
<dbReference type="Pfam" id="PF00565">
    <property type="entry name" value="SNase"/>
    <property type="match status" value="3"/>
</dbReference>
<evidence type="ECO:0000313" key="6">
    <source>
        <dbReference type="EMBL" id="GFH44289.1"/>
    </source>
</evidence>
<dbReference type="PANTHER" id="PTHR12302:SF2">
    <property type="entry name" value="STAPHYLOCOCCAL NUCLEASE DOMAIN-CONTAINING PROTEIN 1"/>
    <property type="match status" value="1"/>
</dbReference>
<dbReference type="InterPro" id="IPR016071">
    <property type="entry name" value="Staphylococal_nuclease_OB-fold"/>
</dbReference>
<dbReference type="SUPFAM" id="SSF50199">
    <property type="entry name" value="Staphylococcal nuclease"/>
    <property type="match status" value="5"/>
</dbReference>
<dbReference type="GO" id="GO:0006402">
    <property type="term" value="P:mRNA catabolic process"/>
    <property type="evidence" value="ECO:0007669"/>
    <property type="project" value="UniProtKB-UniRule"/>
</dbReference>
<dbReference type="PROSITE" id="PS50830">
    <property type="entry name" value="TNASE_3"/>
    <property type="match status" value="4"/>
</dbReference>
<dbReference type="GO" id="GO:0003723">
    <property type="term" value="F:RNA binding"/>
    <property type="evidence" value="ECO:0007669"/>
    <property type="project" value="UniProtKB-UniRule"/>
</dbReference>
<feature type="domain" description="TNase-like" evidence="5">
    <location>
        <begin position="359"/>
        <end position="508"/>
    </location>
</feature>
<feature type="domain" description="TNase-like" evidence="5">
    <location>
        <begin position="536"/>
        <end position="680"/>
    </location>
</feature>
<dbReference type="SMART" id="SM00333">
    <property type="entry name" value="TUDOR"/>
    <property type="match status" value="1"/>
</dbReference>